<name>A0AAU7CIA1_9BACT</name>
<accession>A0AAU7CIA1</accession>
<keyword evidence="1" id="KW-1133">Transmembrane helix</keyword>
<protein>
    <recommendedName>
        <fullName evidence="3">Carboxypeptidase regulatory-like domain-containing protein</fullName>
    </recommendedName>
</protein>
<reference evidence="2" key="1">
    <citation type="submission" date="2024-05" db="EMBL/GenBank/DDBJ databases">
        <title>Planctomycetes of the genus Singulisphaera possess chitinolytic capabilities.</title>
        <authorList>
            <person name="Ivanova A."/>
        </authorList>
    </citation>
    <scope>NUCLEOTIDE SEQUENCE</scope>
    <source>
        <strain evidence="2">Ch08T</strain>
    </source>
</reference>
<sequence>MHTESHYRSRLGGAGFAWGVALAMTLLMVGCGNEGPARQPISGVITLDGKPLPSGSVTFAPLDGTTAATAEIRDGAYRIGRSEGPAPGRYQVEINAVKPTGKRIKHPDLPSETIEEVRNVIPTSYNVETQLAIVVTPDGENAFPFELTTPRRAASRTRRR</sequence>
<keyword evidence="1" id="KW-0812">Transmembrane</keyword>
<evidence type="ECO:0008006" key="3">
    <source>
        <dbReference type="Google" id="ProtNLM"/>
    </source>
</evidence>
<proteinExistence type="predicted"/>
<dbReference type="EMBL" id="CP155447">
    <property type="protein sequence ID" value="XBH04971.1"/>
    <property type="molecule type" value="Genomic_DNA"/>
</dbReference>
<gene>
    <name evidence="2" type="ORF">V5E97_02825</name>
</gene>
<evidence type="ECO:0000313" key="2">
    <source>
        <dbReference type="EMBL" id="XBH04971.1"/>
    </source>
</evidence>
<keyword evidence="1" id="KW-0472">Membrane</keyword>
<organism evidence="2">
    <name type="scientific">Singulisphaera sp. Ch08</name>
    <dbReference type="NCBI Taxonomy" id="3120278"/>
    <lineage>
        <taxon>Bacteria</taxon>
        <taxon>Pseudomonadati</taxon>
        <taxon>Planctomycetota</taxon>
        <taxon>Planctomycetia</taxon>
        <taxon>Isosphaerales</taxon>
        <taxon>Isosphaeraceae</taxon>
        <taxon>Singulisphaera</taxon>
    </lineage>
</organism>
<dbReference type="AlphaFoldDB" id="A0AAU7CIA1"/>
<evidence type="ECO:0000256" key="1">
    <source>
        <dbReference type="SAM" id="Phobius"/>
    </source>
</evidence>
<feature type="transmembrane region" description="Helical" evidence="1">
    <location>
        <begin position="12"/>
        <end position="30"/>
    </location>
</feature>
<dbReference type="RefSeq" id="WP_406697777.1">
    <property type="nucleotide sequence ID" value="NZ_CP155447.1"/>
</dbReference>